<comment type="caution">
    <text evidence="1">The sequence shown here is derived from an EMBL/GenBank/DDBJ whole genome shotgun (WGS) entry which is preliminary data.</text>
</comment>
<keyword evidence="2" id="KW-1185">Reference proteome</keyword>
<reference evidence="1 2" key="1">
    <citation type="submission" date="2018-03" db="EMBL/GenBank/DDBJ databases">
        <title>Draft Genome Sequences of the Obligatory Marine Myxobacteria Enhygromyxa salina SWB005.</title>
        <authorList>
            <person name="Poehlein A."/>
            <person name="Moghaddam J.A."/>
            <person name="Harms H."/>
            <person name="Alanjari M."/>
            <person name="Koenig G.M."/>
            <person name="Daniel R."/>
            <person name="Schaeberle T.F."/>
        </authorList>
    </citation>
    <scope>NUCLEOTIDE SEQUENCE [LARGE SCALE GENOMIC DNA]</scope>
    <source>
        <strain evidence="1 2">SWB005</strain>
    </source>
</reference>
<protein>
    <submittedName>
        <fullName evidence="1">Uncharacterized protein</fullName>
    </submittedName>
</protein>
<organism evidence="1 2">
    <name type="scientific">Enhygromyxa salina</name>
    <dbReference type="NCBI Taxonomy" id="215803"/>
    <lineage>
        <taxon>Bacteria</taxon>
        <taxon>Pseudomonadati</taxon>
        <taxon>Myxococcota</taxon>
        <taxon>Polyangia</taxon>
        <taxon>Nannocystales</taxon>
        <taxon>Nannocystaceae</taxon>
        <taxon>Enhygromyxa</taxon>
    </lineage>
</organism>
<sequence>MDGDGAAEIVLQTSHVALDDDYELTEPSDDYRSYYAESYAQRRITVLRPNLTRQLDAIIHQEMRPSILGMYADREIAGEQVELTPQGVTATWCDIEMNSNYIVQDCLAEVCSSPTSRVHLPYDLATDSYEEAAVEKLRPEIDSCDPP</sequence>
<evidence type="ECO:0000313" key="2">
    <source>
        <dbReference type="Proteomes" id="UP000237968"/>
    </source>
</evidence>
<gene>
    <name evidence="1" type="ORF">ENSA5_06190</name>
</gene>
<proteinExistence type="predicted"/>
<accession>A0A2S9YHL9</accession>
<dbReference type="EMBL" id="PVNK01000033">
    <property type="protein sequence ID" value="PRQ04614.1"/>
    <property type="molecule type" value="Genomic_DNA"/>
</dbReference>
<dbReference type="Proteomes" id="UP000237968">
    <property type="component" value="Unassembled WGS sequence"/>
</dbReference>
<name>A0A2S9YHL9_9BACT</name>
<dbReference type="AlphaFoldDB" id="A0A2S9YHL9"/>
<evidence type="ECO:0000313" key="1">
    <source>
        <dbReference type="EMBL" id="PRQ04614.1"/>
    </source>
</evidence>